<reference evidence="1" key="1">
    <citation type="submission" date="2020-10" db="EMBL/GenBank/DDBJ databases">
        <title>Unveiling of a novel bifunctional photoreceptor, Dualchrome1, isolated from a cosmopolitan green alga.</title>
        <authorList>
            <person name="Suzuki S."/>
            <person name="Kawachi M."/>
        </authorList>
    </citation>
    <scope>NUCLEOTIDE SEQUENCE</scope>
    <source>
        <strain evidence="1">NIES 2893</strain>
    </source>
</reference>
<dbReference type="Proteomes" id="UP000660262">
    <property type="component" value="Unassembled WGS sequence"/>
</dbReference>
<organism evidence="1 2">
    <name type="scientific">Pycnococcus provasolii</name>
    <dbReference type="NCBI Taxonomy" id="41880"/>
    <lineage>
        <taxon>Eukaryota</taxon>
        <taxon>Viridiplantae</taxon>
        <taxon>Chlorophyta</taxon>
        <taxon>Pseudoscourfieldiophyceae</taxon>
        <taxon>Pseudoscourfieldiales</taxon>
        <taxon>Pycnococcaceae</taxon>
        <taxon>Pycnococcus</taxon>
    </lineage>
</organism>
<evidence type="ECO:0000313" key="1">
    <source>
        <dbReference type="EMBL" id="GHP11763.1"/>
    </source>
</evidence>
<evidence type="ECO:0000313" key="2">
    <source>
        <dbReference type="Proteomes" id="UP000660262"/>
    </source>
</evidence>
<proteinExistence type="predicted"/>
<protein>
    <submittedName>
        <fullName evidence="1">Uncharacterized protein</fullName>
    </submittedName>
</protein>
<accession>A0A830HYB1</accession>
<dbReference type="Gene3D" id="3.40.50.150">
    <property type="entry name" value="Vaccinia Virus protein VP39"/>
    <property type="match status" value="1"/>
</dbReference>
<keyword evidence="2" id="KW-1185">Reference proteome</keyword>
<sequence>MIHASSVWESSTMALNHDAKIQAMPVRENEPRAGSWWRDPRPAPPGRHRILVVLYLLANVATWSVHAPHDGACANVPYAPMTREKSTECKLERWRNHQRLVRQERAANDNDGDGAYATFVDDVPQVAAALTRRVALREDRRLCAGRAATEAAPLLRWLGKEPHLVRHGRVVELGAGAVGVLGFGAAAMGAESVVLADFDARVGTKRRALHVAAQNAEVAFTPPLPARSTRVLAISGGVANATASWRAHERVEMNGTSTWHATTIGTADAVLVADPLGLLGHQLDAGEAIGEMFVSILRDCMHTHGALLLLAQIPRGRTNEWSRVRLTLERELGLRRAFADVALDVDASTNHVTDLAHESVLVAAYRRRSN</sequence>
<comment type="caution">
    <text evidence="1">The sequence shown here is derived from an EMBL/GenBank/DDBJ whole genome shotgun (WGS) entry which is preliminary data.</text>
</comment>
<dbReference type="SUPFAM" id="SSF53335">
    <property type="entry name" value="S-adenosyl-L-methionine-dependent methyltransferases"/>
    <property type="match status" value="1"/>
</dbReference>
<dbReference type="AlphaFoldDB" id="A0A830HYB1"/>
<dbReference type="EMBL" id="BNJQ01000036">
    <property type="protein sequence ID" value="GHP11763.1"/>
    <property type="molecule type" value="Genomic_DNA"/>
</dbReference>
<name>A0A830HYB1_9CHLO</name>
<dbReference type="InterPro" id="IPR029063">
    <property type="entry name" value="SAM-dependent_MTases_sf"/>
</dbReference>
<gene>
    <name evidence="1" type="ORF">PPROV_001049100</name>
</gene>